<name>A0A425B173_NEIME</name>
<sequence length="73" mass="7736">MVFDLSFKNKKHCRDGRAACIGSCGGGRSAFLALGAARFALNGKNNRGATVNFHGFAVPMPDRAVMRDIVPPA</sequence>
<dbReference type="Proteomes" id="UP000283829">
    <property type="component" value="Unassembled WGS sequence"/>
</dbReference>
<evidence type="ECO:0000313" key="3">
    <source>
        <dbReference type="Proteomes" id="UP000283666"/>
    </source>
</evidence>
<protein>
    <submittedName>
        <fullName evidence="2">Protease</fullName>
    </submittedName>
</protein>
<proteinExistence type="predicted"/>
<dbReference type="Proteomes" id="UP000283666">
    <property type="component" value="Unassembled WGS sequence"/>
</dbReference>
<evidence type="ECO:0000313" key="4">
    <source>
        <dbReference type="Proteomes" id="UP000283829"/>
    </source>
</evidence>
<dbReference type="GO" id="GO:0006508">
    <property type="term" value="P:proteolysis"/>
    <property type="evidence" value="ECO:0007669"/>
    <property type="project" value="UniProtKB-KW"/>
</dbReference>
<gene>
    <name evidence="2" type="ORF">COH52_09130</name>
    <name evidence="1" type="ORF">COI09_07020</name>
</gene>
<dbReference type="EMBL" id="NWXB01000011">
    <property type="protein sequence ID" value="RQJ66323.1"/>
    <property type="molecule type" value="Genomic_DNA"/>
</dbReference>
<reference evidence="3 4" key="1">
    <citation type="submission" date="2017-09" db="EMBL/GenBank/DDBJ databases">
        <title>Phenotypic and genotypic characterization of Colombian isolates of Neisseria meningitidis recovered from invasive disease.</title>
        <authorList>
            <person name="Duarte C."/>
            <person name="Gabastou J.M."/>
            <person name="Moreno J."/>
        </authorList>
    </citation>
    <scope>NUCLEOTIDE SEQUENCE [LARGE SCALE GENOMIC DNA]</scope>
    <source>
        <strain evidence="2 3">INS-Nm1012</strain>
        <strain evidence="1 4">INS-Nm1124</strain>
    </source>
</reference>
<dbReference type="GO" id="GO:0008233">
    <property type="term" value="F:peptidase activity"/>
    <property type="evidence" value="ECO:0007669"/>
    <property type="project" value="UniProtKB-KW"/>
</dbReference>
<dbReference type="AlphaFoldDB" id="A0A425B173"/>
<keyword evidence="2" id="KW-0645">Protease</keyword>
<comment type="caution">
    <text evidence="2">The sequence shown here is derived from an EMBL/GenBank/DDBJ whole genome shotgun (WGS) entry which is preliminary data.</text>
</comment>
<organism evidence="2 3">
    <name type="scientific">Neisseria meningitidis</name>
    <dbReference type="NCBI Taxonomy" id="487"/>
    <lineage>
        <taxon>Bacteria</taxon>
        <taxon>Pseudomonadati</taxon>
        <taxon>Pseudomonadota</taxon>
        <taxon>Betaproteobacteria</taxon>
        <taxon>Neisseriales</taxon>
        <taxon>Neisseriaceae</taxon>
        <taxon>Neisseria</taxon>
    </lineage>
</organism>
<evidence type="ECO:0000313" key="1">
    <source>
        <dbReference type="EMBL" id="RQJ66323.1"/>
    </source>
</evidence>
<dbReference type="EMBL" id="NWZY01000026">
    <property type="protein sequence ID" value="RQK77301.1"/>
    <property type="molecule type" value="Genomic_DNA"/>
</dbReference>
<evidence type="ECO:0000313" key="2">
    <source>
        <dbReference type="EMBL" id="RQK77301.1"/>
    </source>
</evidence>
<accession>A0A425B173</accession>
<keyword evidence="2" id="KW-0378">Hydrolase</keyword>